<keyword evidence="3" id="KW-1185">Reference proteome</keyword>
<feature type="transmembrane region" description="Helical" evidence="1">
    <location>
        <begin position="6"/>
        <end position="26"/>
    </location>
</feature>
<dbReference type="KEGG" id="mez:Mtc_1087"/>
<organism evidence="2 3">
    <name type="scientific">Methanocella conradii (strain DSM 24694 / JCM 17849 / CGMCC 1.5162 / HZ254)</name>
    <dbReference type="NCBI Taxonomy" id="1041930"/>
    <lineage>
        <taxon>Archaea</taxon>
        <taxon>Methanobacteriati</taxon>
        <taxon>Methanobacteriota</taxon>
        <taxon>Stenosarchaea group</taxon>
        <taxon>Methanomicrobia</taxon>
        <taxon>Methanocellales</taxon>
        <taxon>Methanocellaceae</taxon>
        <taxon>Methanocella</taxon>
    </lineage>
</organism>
<dbReference type="eggNOG" id="arCOG05757">
    <property type="taxonomic scope" value="Archaea"/>
</dbReference>
<sequence>MVSVLNLSSGLGMVLVAVAAVAYWHIKKRPKAVYYAYGALFWAIAIAIKLVMDLTVSGPLYSWLYAFMPAEGAVAAAGLYLGLRTGIVENGIAYLGVKYSKLKEMGFKDAVAVGIGFGGIEAIVLGLLSLLTVVTLLMSPALVSLLPQSSIEQFEPLFMPLPVVERLFMLFGHAFATALAIYAVKLADLKWLGIAVLYKTLIDGSLPLFSHYLGYMGAYMYFPVEAYVVAMGSIGLIGLYWLGKKYGGASDAHKAGDKDTGH</sequence>
<feature type="transmembrane region" description="Helical" evidence="1">
    <location>
        <begin position="33"/>
        <end position="51"/>
    </location>
</feature>
<dbReference type="AlphaFoldDB" id="H8I713"/>
<dbReference type="EMBL" id="CP003243">
    <property type="protein sequence ID" value="AFC99843.1"/>
    <property type="molecule type" value="Genomic_DNA"/>
</dbReference>
<dbReference type="STRING" id="1041930.Mtc_1087"/>
<dbReference type="Proteomes" id="UP000005233">
    <property type="component" value="Chromosome"/>
</dbReference>
<keyword evidence="1" id="KW-0812">Transmembrane</keyword>
<dbReference type="InterPro" id="IPR011397">
    <property type="entry name" value="YhfC"/>
</dbReference>
<reference evidence="2 3" key="1">
    <citation type="journal article" date="2012" name="J. Bacteriol.">
        <title>Complete genome sequence of a thermophilic methanogen, Methanocella conradii HZ254, isolated from Chinese rice field soil.</title>
        <authorList>
            <person name="Lu Z."/>
            <person name="Lu Y."/>
        </authorList>
    </citation>
    <scope>NUCLEOTIDE SEQUENCE [LARGE SCALE GENOMIC DNA]</scope>
    <source>
        <strain evidence="3">DSM 24694 / JCM 17849 / CGMCC 1.5162 / HZ254</strain>
    </source>
</reference>
<accession>H8I713</accession>
<gene>
    <name evidence="2" type="ordered locus">Mtc_1087</name>
</gene>
<proteinExistence type="predicted"/>
<dbReference type="RefSeq" id="WP_014405681.1">
    <property type="nucleotide sequence ID" value="NC_017034.1"/>
</dbReference>
<dbReference type="Pfam" id="PF10086">
    <property type="entry name" value="YhfC"/>
    <property type="match status" value="1"/>
</dbReference>
<dbReference type="HOGENOM" id="CLU_1060102_0_0_2"/>
<dbReference type="OrthoDB" id="148085at2157"/>
<protein>
    <submittedName>
        <fullName evidence="2">Membrane protein (DUF2324)</fullName>
    </submittedName>
</protein>
<feature type="transmembrane region" description="Helical" evidence="1">
    <location>
        <begin position="191"/>
        <end position="213"/>
    </location>
</feature>
<name>H8I713_METCZ</name>
<dbReference type="GeneID" id="11971212"/>
<evidence type="ECO:0000256" key="1">
    <source>
        <dbReference type="SAM" id="Phobius"/>
    </source>
</evidence>
<keyword evidence="1" id="KW-1133">Transmembrane helix</keyword>
<evidence type="ECO:0000313" key="2">
    <source>
        <dbReference type="EMBL" id="AFC99843.1"/>
    </source>
</evidence>
<keyword evidence="1" id="KW-0472">Membrane</keyword>
<feature type="transmembrane region" description="Helical" evidence="1">
    <location>
        <begin position="163"/>
        <end position="184"/>
    </location>
</feature>
<feature type="transmembrane region" description="Helical" evidence="1">
    <location>
        <begin position="110"/>
        <end position="143"/>
    </location>
</feature>
<evidence type="ECO:0000313" key="3">
    <source>
        <dbReference type="Proteomes" id="UP000005233"/>
    </source>
</evidence>
<feature type="transmembrane region" description="Helical" evidence="1">
    <location>
        <begin position="219"/>
        <end position="242"/>
    </location>
</feature>